<accession>A0ABT0ZNG9</accession>
<organism evidence="2 3">
    <name type="scientific">Fructobacillus apis</name>
    <dbReference type="NCBI Taxonomy" id="2935017"/>
    <lineage>
        <taxon>Bacteria</taxon>
        <taxon>Bacillati</taxon>
        <taxon>Bacillota</taxon>
        <taxon>Bacilli</taxon>
        <taxon>Lactobacillales</taxon>
        <taxon>Lactobacillaceae</taxon>
        <taxon>Fructobacillus</taxon>
    </lineage>
</organism>
<evidence type="ECO:0008006" key="4">
    <source>
        <dbReference type="Google" id="ProtNLM"/>
    </source>
</evidence>
<feature type="transmembrane region" description="Helical" evidence="1">
    <location>
        <begin position="67"/>
        <end position="88"/>
    </location>
</feature>
<comment type="caution">
    <text evidence="2">The sequence shown here is derived from an EMBL/GenBank/DDBJ whole genome shotgun (WGS) entry which is preliminary data.</text>
</comment>
<dbReference type="EMBL" id="JAMWYK010000001">
    <property type="protein sequence ID" value="MCO0831551.1"/>
    <property type="molecule type" value="Genomic_DNA"/>
</dbReference>
<keyword evidence="1" id="KW-0472">Membrane</keyword>
<keyword evidence="1" id="KW-1133">Transmembrane helix</keyword>
<keyword evidence="3" id="KW-1185">Reference proteome</keyword>
<name>A0ABT0ZNG9_9LACO</name>
<reference evidence="2 3" key="1">
    <citation type="submission" date="2022-06" db="EMBL/GenBank/DDBJ databases">
        <title>Fructobacillus taiwanensis sp. nov., isolated from the honeybee.</title>
        <authorList>
            <person name="Chen Y.-S."/>
            <person name="Wang L.-T."/>
            <person name="Lee Y.-S."/>
            <person name="Chang Y.-C."/>
            <person name="Wu H.-C."/>
            <person name="Liao C.-Y."/>
            <person name="Chen W.-H."/>
            <person name="Deng J.-N."/>
            <person name="Wang Y.-H."/>
        </authorList>
    </citation>
    <scope>NUCLEOTIDE SEQUENCE [LARGE SCALE GENOMIC DNA]</scope>
    <source>
        <strain evidence="2 3">W13</strain>
    </source>
</reference>
<sequence>MNRFKEWANRPVIFWSLMIAIVTIVLPMLASWLNLSTLTKVIALYFLINGLFALAFGAVIKHQAWKLPVVLAQPLVFAVLSTALFGFVNDTYGYYLAFLYLVLTTFTYLNADALEPSLDELPVDGGYQDV</sequence>
<evidence type="ECO:0000256" key="1">
    <source>
        <dbReference type="SAM" id="Phobius"/>
    </source>
</evidence>
<gene>
    <name evidence="2" type="ORF">NFX39_00375</name>
</gene>
<keyword evidence="1" id="KW-0812">Transmembrane</keyword>
<dbReference type="RefSeq" id="WP_252441959.1">
    <property type="nucleotide sequence ID" value="NZ_JAMWYK010000001.1"/>
</dbReference>
<protein>
    <recommendedName>
        <fullName evidence="4">Integral membrane protein</fullName>
    </recommendedName>
</protein>
<proteinExistence type="predicted"/>
<evidence type="ECO:0000313" key="3">
    <source>
        <dbReference type="Proteomes" id="UP001523234"/>
    </source>
</evidence>
<feature type="transmembrane region" description="Helical" evidence="1">
    <location>
        <begin position="12"/>
        <end position="35"/>
    </location>
</feature>
<feature type="transmembrane region" description="Helical" evidence="1">
    <location>
        <begin position="41"/>
        <end position="60"/>
    </location>
</feature>
<dbReference type="Proteomes" id="UP001523234">
    <property type="component" value="Unassembled WGS sequence"/>
</dbReference>
<evidence type="ECO:0000313" key="2">
    <source>
        <dbReference type="EMBL" id="MCO0831551.1"/>
    </source>
</evidence>